<protein>
    <submittedName>
        <fullName evidence="6">Uncharacterized protein</fullName>
    </submittedName>
</protein>
<keyword evidence="7" id="KW-1185">Reference proteome</keyword>
<feature type="transmembrane region" description="Helical" evidence="5">
    <location>
        <begin position="255"/>
        <end position="274"/>
    </location>
</feature>
<accession>A0A8S1ESF6</accession>
<dbReference type="EMBL" id="CADEPM010000004">
    <property type="protein sequence ID" value="CAB3404332.1"/>
    <property type="molecule type" value="Genomic_DNA"/>
</dbReference>
<feature type="transmembrane region" description="Helical" evidence="5">
    <location>
        <begin position="46"/>
        <end position="68"/>
    </location>
</feature>
<dbReference type="GO" id="GO:0005886">
    <property type="term" value="C:plasma membrane"/>
    <property type="evidence" value="ECO:0007669"/>
    <property type="project" value="TreeGrafter"/>
</dbReference>
<name>A0A8S1ESF6_9PELO</name>
<feature type="transmembrane region" description="Helical" evidence="5">
    <location>
        <begin position="188"/>
        <end position="207"/>
    </location>
</feature>
<dbReference type="OrthoDB" id="448280at2759"/>
<evidence type="ECO:0000256" key="3">
    <source>
        <dbReference type="ARBA" id="ARBA00022989"/>
    </source>
</evidence>
<feature type="transmembrane region" description="Helical" evidence="5">
    <location>
        <begin position="163"/>
        <end position="182"/>
    </location>
</feature>
<dbReference type="Proteomes" id="UP000494206">
    <property type="component" value="Unassembled WGS sequence"/>
</dbReference>
<organism evidence="6 7">
    <name type="scientific">Caenorhabditis bovis</name>
    <dbReference type="NCBI Taxonomy" id="2654633"/>
    <lineage>
        <taxon>Eukaryota</taxon>
        <taxon>Metazoa</taxon>
        <taxon>Ecdysozoa</taxon>
        <taxon>Nematoda</taxon>
        <taxon>Chromadorea</taxon>
        <taxon>Rhabditida</taxon>
        <taxon>Rhabditina</taxon>
        <taxon>Rhabditomorpha</taxon>
        <taxon>Rhabditoidea</taxon>
        <taxon>Rhabditidae</taxon>
        <taxon>Peloderinae</taxon>
        <taxon>Caenorhabditis</taxon>
    </lineage>
</organism>
<sequence>MTVLLIKSILLAIMAAVSVLFGLLPIKLLRLINDPTSHFFTGRSSLLISLLSCFAGGVFVSVCFLDMLPDALDSWEEAKTNMEFDSDYPFVTLIALISFFVVYLFEETSTLICDVPHAHVNSKEHLSVVMPQRDRFATVGSIFNVDKGSAEINGGEARISRSLLFVTAFVLHVFLECFAFGVQNDIKSAMSLFIGITIHKAIVMFSIGMKLTRNHPIRWWIVMSLVVFIAFCNVLGGSIGIIIESSNMNTTDKSLTTAILMSISLGTFIFISFFEMLAPERANNHSNILQCCSAMLGFVIIAGVMCI</sequence>
<dbReference type="AlphaFoldDB" id="A0A8S1ESF6"/>
<keyword evidence="3 5" id="KW-1133">Transmembrane helix</keyword>
<dbReference type="GO" id="GO:0005385">
    <property type="term" value="F:zinc ion transmembrane transporter activity"/>
    <property type="evidence" value="ECO:0007669"/>
    <property type="project" value="TreeGrafter"/>
</dbReference>
<comment type="subcellular location">
    <subcellularLocation>
        <location evidence="1">Membrane</location>
        <topology evidence="1">Multi-pass membrane protein</topology>
    </subcellularLocation>
</comment>
<evidence type="ECO:0000256" key="4">
    <source>
        <dbReference type="ARBA" id="ARBA00023136"/>
    </source>
</evidence>
<evidence type="ECO:0000313" key="6">
    <source>
        <dbReference type="EMBL" id="CAB3404332.1"/>
    </source>
</evidence>
<evidence type="ECO:0000256" key="5">
    <source>
        <dbReference type="SAM" id="Phobius"/>
    </source>
</evidence>
<evidence type="ECO:0000256" key="1">
    <source>
        <dbReference type="ARBA" id="ARBA00004141"/>
    </source>
</evidence>
<dbReference type="InterPro" id="IPR003689">
    <property type="entry name" value="ZIP"/>
</dbReference>
<feature type="transmembrane region" description="Helical" evidence="5">
    <location>
        <begin position="88"/>
        <end position="105"/>
    </location>
</feature>
<feature type="transmembrane region" description="Helical" evidence="5">
    <location>
        <begin position="219"/>
        <end position="243"/>
    </location>
</feature>
<keyword evidence="2 5" id="KW-0812">Transmembrane</keyword>
<feature type="transmembrane region" description="Helical" evidence="5">
    <location>
        <begin position="6"/>
        <end position="26"/>
    </location>
</feature>
<gene>
    <name evidence="6" type="ORF">CBOVIS_LOCUS6686</name>
</gene>
<comment type="caution">
    <text evidence="6">The sequence shown here is derived from an EMBL/GenBank/DDBJ whole genome shotgun (WGS) entry which is preliminary data.</text>
</comment>
<evidence type="ECO:0000313" key="7">
    <source>
        <dbReference type="Proteomes" id="UP000494206"/>
    </source>
</evidence>
<reference evidence="6 7" key="1">
    <citation type="submission" date="2020-04" db="EMBL/GenBank/DDBJ databases">
        <authorList>
            <person name="Laetsch R D."/>
            <person name="Stevens L."/>
            <person name="Kumar S."/>
            <person name="Blaxter L. M."/>
        </authorList>
    </citation>
    <scope>NUCLEOTIDE SEQUENCE [LARGE SCALE GENOMIC DNA]</scope>
</reference>
<evidence type="ECO:0000256" key="2">
    <source>
        <dbReference type="ARBA" id="ARBA00022692"/>
    </source>
</evidence>
<feature type="transmembrane region" description="Helical" evidence="5">
    <location>
        <begin position="286"/>
        <end position="305"/>
    </location>
</feature>
<dbReference type="PANTHER" id="PTHR11040">
    <property type="entry name" value="ZINC/IRON TRANSPORTER"/>
    <property type="match status" value="1"/>
</dbReference>
<dbReference type="PANTHER" id="PTHR11040:SF76">
    <property type="entry name" value="ZINC TRANSPORTER ZIP3"/>
    <property type="match status" value="1"/>
</dbReference>
<dbReference type="Pfam" id="PF02535">
    <property type="entry name" value="Zip"/>
    <property type="match status" value="1"/>
</dbReference>
<proteinExistence type="predicted"/>
<keyword evidence="4 5" id="KW-0472">Membrane</keyword>